<proteinExistence type="predicted"/>
<dbReference type="AlphaFoldDB" id="A0AA87ZFQ3"/>
<feature type="region of interest" description="Disordered" evidence="1">
    <location>
        <begin position="55"/>
        <end position="133"/>
    </location>
</feature>
<evidence type="ECO:0000313" key="3">
    <source>
        <dbReference type="Proteomes" id="UP001187192"/>
    </source>
</evidence>
<accession>A0AA87ZFQ3</accession>
<gene>
    <name evidence="2" type="ORF">TIFTF001_044834</name>
</gene>
<protein>
    <submittedName>
        <fullName evidence="2">Uncharacterized protein</fullName>
    </submittedName>
</protein>
<sequence length="133" mass="14655">MAFWGIEVKSRKPFTHNFDDSKGRLHISMLRGTQVTMKTKCRYHSCLKGSVAANKVKQDEEENASTGNDEGDMQPARKSDVPVDNKLLASDVGQKDGGTPNKKRKVQSAKVDSNGLGLMAEDCRGQREAKDSE</sequence>
<dbReference type="Proteomes" id="UP001187192">
    <property type="component" value="Unassembled WGS sequence"/>
</dbReference>
<comment type="caution">
    <text evidence="2">The sequence shown here is derived from an EMBL/GenBank/DDBJ whole genome shotgun (WGS) entry which is preliminary data.</text>
</comment>
<reference evidence="2" key="1">
    <citation type="submission" date="2023-07" db="EMBL/GenBank/DDBJ databases">
        <title>draft genome sequence of fig (Ficus carica).</title>
        <authorList>
            <person name="Takahashi T."/>
            <person name="Nishimura K."/>
        </authorList>
    </citation>
    <scope>NUCLEOTIDE SEQUENCE</scope>
</reference>
<evidence type="ECO:0000313" key="2">
    <source>
        <dbReference type="EMBL" id="GMN33757.1"/>
    </source>
</evidence>
<feature type="compositionally biased region" description="Basic and acidic residues" evidence="1">
    <location>
        <begin position="121"/>
        <end position="133"/>
    </location>
</feature>
<organism evidence="2 3">
    <name type="scientific">Ficus carica</name>
    <name type="common">Common fig</name>
    <dbReference type="NCBI Taxonomy" id="3494"/>
    <lineage>
        <taxon>Eukaryota</taxon>
        <taxon>Viridiplantae</taxon>
        <taxon>Streptophyta</taxon>
        <taxon>Embryophyta</taxon>
        <taxon>Tracheophyta</taxon>
        <taxon>Spermatophyta</taxon>
        <taxon>Magnoliopsida</taxon>
        <taxon>eudicotyledons</taxon>
        <taxon>Gunneridae</taxon>
        <taxon>Pentapetalae</taxon>
        <taxon>rosids</taxon>
        <taxon>fabids</taxon>
        <taxon>Rosales</taxon>
        <taxon>Moraceae</taxon>
        <taxon>Ficeae</taxon>
        <taxon>Ficus</taxon>
    </lineage>
</organism>
<name>A0AA87ZFQ3_FICCA</name>
<dbReference type="EMBL" id="BTGU01003541">
    <property type="protein sequence ID" value="GMN33757.1"/>
    <property type="molecule type" value="Genomic_DNA"/>
</dbReference>
<keyword evidence="3" id="KW-1185">Reference proteome</keyword>
<evidence type="ECO:0000256" key="1">
    <source>
        <dbReference type="SAM" id="MobiDB-lite"/>
    </source>
</evidence>